<comment type="subcellular location">
    <subcellularLocation>
        <location evidence="1">Cell membrane</location>
        <topology evidence="1">Multi-pass membrane protein</topology>
    </subcellularLocation>
</comment>
<feature type="transmembrane region" description="Helical" evidence="7">
    <location>
        <begin position="113"/>
        <end position="130"/>
    </location>
</feature>
<dbReference type="GO" id="GO:0005886">
    <property type="term" value="C:plasma membrane"/>
    <property type="evidence" value="ECO:0007669"/>
    <property type="project" value="UniProtKB-SubCell"/>
</dbReference>
<evidence type="ECO:0000256" key="1">
    <source>
        <dbReference type="ARBA" id="ARBA00004651"/>
    </source>
</evidence>
<evidence type="ECO:0000256" key="7">
    <source>
        <dbReference type="SAM" id="Phobius"/>
    </source>
</evidence>
<evidence type="ECO:0000313" key="8">
    <source>
        <dbReference type="EnsemblPlants" id="AET1Gv20366000.19"/>
    </source>
</evidence>
<comment type="similarity">
    <text evidence="2">Belongs to the TMEM8 family.</text>
</comment>
<dbReference type="InterPro" id="IPR021910">
    <property type="entry name" value="NGX6/PGAP6/MYMK"/>
</dbReference>
<dbReference type="Proteomes" id="UP000015105">
    <property type="component" value="Chromosome 1D"/>
</dbReference>
<keyword evidence="5 7" id="KW-1133">Transmembrane helix</keyword>
<dbReference type="Pfam" id="PF12036">
    <property type="entry name" value="DUF3522"/>
    <property type="match status" value="1"/>
</dbReference>
<dbReference type="PANTHER" id="PTHR14319:SF3">
    <property type="entry name" value="TRANSMEMBRANE PROTEIN-LIKE PROTEIN"/>
    <property type="match status" value="1"/>
</dbReference>
<feature type="transmembrane region" description="Helical" evidence="7">
    <location>
        <begin position="89"/>
        <end position="106"/>
    </location>
</feature>
<keyword evidence="9" id="KW-1185">Reference proteome</keyword>
<feature type="transmembrane region" description="Helical" evidence="7">
    <location>
        <begin position="29"/>
        <end position="47"/>
    </location>
</feature>
<dbReference type="Gramene" id="AET1Gv20366000.19">
    <property type="protein sequence ID" value="AET1Gv20366000.19"/>
    <property type="gene ID" value="AET1Gv20366000"/>
</dbReference>
<reference evidence="9" key="1">
    <citation type="journal article" date="2014" name="Science">
        <title>Ancient hybridizations among the ancestral genomes of bread wheat.</title>
        <authorList>
            <consortium name="International Wheat Genome Sequencing Consortium,"/>
            <person name="Marcussen T."/>
            <person name="Sandve S.R."/>
            <person name="Heier L."/>
            <person name="Spannagl M."/>
            <person name="Pfeifer M."/>
            <person name="Jakobsen K.S."/>
            <person name="Wulff B.B."/>
            <person name="Steuernagel B."/>
            <person name="Mayer K.F."/>
            <person name="Olsen O.A."/>
        </authorList>
    </citation>
    <scope>NUCLEOTIDE SEQUENCE [LARGE SCALE GENOMIC DNA]</scope>
    <source>
        <strain evidence="9">cv. AL8/78</strain>
    </source>
</reference>
<reference evidence="9" key="2">
    <citation type="journal article" date="2017" name="Nat. Plants">
        <title>The Aegilops tauschii genome reveals multiple impacts of transposons.</title>
        <authorList>
            <person name="Zhao G."/>
            <person name="Zou C."/>
            <person name="Li K."/>
            <person name="Wang K."/>
            <person name="Li T."/>
            <person name="Gao L."/>
            <person name="Zhang X."/>
            <person name="Wang H."/>
            <person name="Yang Z."/>
            <person name="Liu X."/>
            <person name="Jiang W."/>
            <person name="Mao L."/>
            <person name="Kong X."/>
            <person name="Jiao Y."/>
            <person name="Jia J."/>
        </authorList>
    </citation>
    <scope>NUCLEOTIDE SEQUENCE [LARGE SCALE GENOMIC DNA]</scope>
    <source>
        <strain evidence="9">cv. AL8/78</strain>
    </source>
</reference>
<evidence type="ECO:0000256" key="5">
    <source>
        <dbReference type="ARBA" id="ARBA00022989"/>
    </source>
</evidence>
<reference evidence="8" key="3">
    <citation type="journal article" date="2017" name="Nature">
        <title>Genome sequence of the progenitor of the wheat D genome Aegilops tauschii.</title>
        <authorList>
            <person name="Luo M.C."/>
            <person name="Gu Y.Q."/>
            <person name="Puiu D."/>
            <person name="Wang H."/>
            <person name="Twardziok S.O."/>
            <person name="Deal K.R."/>
            <person name="Huo N."/>
            <person name="Zhu T."/>
            <person name="Wang L."/>
            <person name="Wang Y."/>
            <person name="McGuire P.E."/>
            <person name="Liu S."/>
            <person name="Long H."/>
            <person name="Ramasamy R.K."/>
            <person name="Rodriguez J.C."/>
            <person name="Van S.L."/>
            <person name="Yuan L."/>
            <person name="Wang Z."/>
            <person name="Xia Z."/>
            <person name="Xiao L."/>
            <person name="Anderson O.D."/>
            <person name="Ouyang S."/>
            <person name="Liang Y."/>
            <person name="Zimin A.V."/>
            <person name="Pertea G."/>
            <person name="Qi P."/>
            <person name="Bennetzen J.L."/>
            <person name="Dai X."/>
            <person name="Dawson M.W."/>
            <person name="Muller H.G."/>
            <person name="Kugler K."/>
            <person name="Rivarola-Duarte L."/>
            <person name="Spannagl M."/>
            <person name="Mayer K.F.X."/>
            <person name="Lu F.H."/>
            <person name="Bevan M.W."/>
            <person name="Leroy P."/>
            <person name="Li P."/>
            <person name="You F.M."/>
            <person name="Sun Q."/>
            <person name="Liu Z."/>
            <person name="Lyons E."/>
            <person name="Wicker T."/>
            <person name="Salzberg S.L."/>
            <person name="Devos K.M."/>
            <person name="Dvorak J."/>
        </authorList>
    </citation>
    <scope>NUCLEOTIDE SEQUENCE [LARGE SCALE GENOMIC DNA]</scope>
    <source>
        <strain evidence="8">cv. AL8/78</strain>
    </source>
</reference>
<keyword evidence="6 7" id="KW-0472">Membrane</keyword>
<name>A0A452YBI5_AEGTS</name>
<feature type="transmembrane region" description="Helical" evidence="7">
    <location>
        <begin position="136"/>
        <end position="153"/>
    </location>
</feature>
<proteinExistence type="inferred from homology"/>
<dbReference type="AlphaFoldDB" id="A0A452YBI5"/>
<keyword evidence="3" id="KW-1003">Cell membrane</keyword>
<organism evidence="8 9">
    <name type="scientific">Aegilops tauschii subsp. strangulata</name>
    <name type="common">Goatgrass</name>
    <dbReference type="NCBI Taxonomy" id="200361"/>
    <lineage>
        <taxon>Eukaryota</taxon>
        <taxon>Viridiplantae</taxon>
        <taxon>Streptophyta</taxon>
        <taxon>Embryophyta</taxon>
        <taxon>Tracheophyta</taxon>
        <taxon>Spermatophyta</taxon>
        <taxon>Magnoliopsida</taxon>
        <taxon>Liliopsida</taxon>
        <taxon>Poales</taxon>
        <taxon>Poaceae</taxon>
        <taxon>BOP clade</taxon>
        <taxon>Pooideae</taxon>
        <taxon>Triticodae</taxon>
        <taxon>Triticeae</taxon>
        <taxon>Triticinae</taxon>
        <taxon>Aegilops</taxon>
    </lineage>
</organism>
<evidence type="ECO:0000256" key="2">
    <source>
        <dbReference type="ARBA" id="ARBA00005542"/>
    </source>
</evidence>
<evidence type="ECO:0000256" key="6">
    <source>
        <dbReference type="ARBA" id="ARBA00023136"/>
    </source>
</evidence>
<reference evidence="8" key="4">
    <citation type="submission" date="2019-03" db="UniProtKB">
        <authorList>
            <consortium name="EnsemblPlants"/>
        </authorList>
    </citation>
    <scope>IDENTIFICATION</scope>
</reference>
<keyword evidence="4 7" id="KW-0812">Transmembrane</keyword>
<protein>
    <recommendedName>
        <fullName evidence="10">EGF-like domain-containing protein</fullName>
    </recommendedName>
</protein>
<evidence type="ECO:0000256" key="3">
    <source>
        <dbReference type="ARBA" id="ARBA00022475"/>
    </source>
</evidence>
<evidence type="ECO:0000313" key="9">
    <source>
        <dbReference type="Proteomes" id="UP000015105"/>
    </source>
</evidence>
<dbReference type="PANTHER" id="PTHR14319">
    <property type="entry name" value="FIVE-SPAN TRANSMEMBRANE PROTEIN M83"/>
    <property type="match status" value="1"/>
</dbReference>
<evidence type="ECO:0000256" key="4">
    <source>
        <dbReference type="ARBA" id="ARBA00022692"/>
    </source>
</evidence>
<accession>A0A452YBI5</accession>
<dbReference type="EnsemblPlants" id="AET1Gv20366000.19">
    <property type="protein sequence ID" value="AET1Gv20366000.19"/>
    <property type="gene ID" value="AET1Gv20366000"/>
</dbReference>
<evidence type="ECO:0008006" key="10">
    <source>
        <dbReference type="Google" id="ProtNLM"/>
    </source>
</evidence>
<sequence>NSFCTCDRDHGGFDCSDELVSPNGHIRQSVFLIASNAAAILPAFWALRQKAFAEWILYTSSGISSALYHSCDVGTWCILSFRVLQFLDFWLSFMAVVGTFIYMATIKEASKRAMHTAVFILTAILAATGATRSANIGIVIAIGSFGLLIGWILEFSTARRFVCCSWRINLNVPHRWPNLAALFWNTLEMLNKRF</sequence>
<reference evidence="8" key="5">
    <citation type="journal article" date="2021" name="G3 (Bethesda)">
        <title>Aegilops tauschii genome assembly Aet v5.0 features greater sequence contiguity and improved annotation.</title>
        <authorList>
            <person name="Wang L."/>
            <person name="Zhu T."/>
            <person name="Rodriguez J.C."/>
            <person name="Deal K.R."/>
            <person name="Dubcovsky J."/>
            <person name="McGuire P.E."/>
            <person name="Lux T."/>
            <person name="Spannagl M."/>
            <person name="Mayer K.F.X."/>
            <person name="Baldrich P."/>
            <person name="Meyers B.C."/>
            <person name="Huo N."/>
            <person name="Gu Y.Q."/>
            <person name="Zhou H."/>
            <person name="Devos K.M."/>
            <person name="Bennetzen J.L."/>
            <person name="Unver T."/>
            <person name="Budak H."/>
            <person name="Gulick P.J."/>
            <person name="Galiba G."/>
            <person name="Kalapos B."/>
            <person name="Nelson D.R."/>
            <person name="Li P."/>
            <person name="You F.M."/>
            <person name="Luo M.C."/>
            <person name="Dvorak J."/>
        </authorList>
    </citation>
    <scope>NUCLEOTIDE SEQUENCE [LARGE SCALE GENOMIC DNA]</scope>
    <source>
        <strain evidence="8">cv. AL8/78</strain>
    </source>
</reference>